<feature type="compositionally biased region" description="Basic and acidic residues" evidence="1">
    <location>
        <begin position="1"/>
        <end position="10"/>
    </location>
</feature>
<evidence type="ECO:0000259" key="2">
    <source>
        <dbReference type="Pfam" id="PF07969"/>
    </source>
</evidence>
<accession>A0A9W8UBS1</accession>
<dbReference type="EMBL" id="JAPDHF010000004">
    <property type="protein sequence ID" value="KAJ4019558.1"/>
    <property type="molecule type" value="Genomic_DNA"/>
</dbReference>
<dbReference type="Gene3D" id="3.20.20.140">
    <property type="entry name" value="Metal-dependent hydrolases"/>
    <property type="match status" value="1"/>
</dbReference>
<dbReference type="Pfam" id="PF07969">
    <property type="entry name" value="Amidohydro_3"/>
    <property type="match status" value="1"/>
</dbReference>
<gene>
    <name evidence="3" type="ORF">NW766_003293</name>
</gene>
<organism evidence="3 4">
    <name type="scientific">Fusarium irregulare</name>
    <dbReference type="NCBI Taxonomy" id="2494466"/>
    <lineage>
        <taxon>Eukaryota</taxon>
        <taxon>Fungi</taxon>
        <taxon>Dikarya</taxon>
        <taxon>Ascomycota</taxon>
        <taxon>Pezizomycotina</taxon>
        <taxon>Sordariomycetes</taxon>
        <taxon>Hypocreomycetidae</taxon>
        <taxon>Hypocreales</taxon>
        <taxon>Nectriaceae</taxon>
        <taxon>Fusarium</taxon>
        <taxon>Fusarium incarnatum-equiseti species complex</taxon>
    </lineage>
</organism>
<evidence type="ECO:0000313" key="4">
    <source>
        <dbReference type="Proteomes" id="UP001152130"/>
    </source>
</evidence>
<name>A0A9W8UBS1_9HYPO</name>
<comment type="caution">
    <text evidence="3">The sequence shown here is derived from an EMBL/GenBank/DDBJ whole genome shotgun (WGS) entry which is preliminary data.</text>
</comment>
<dbReference type="InterPro" id="IPR013108">
    <property type="entry name" value="Amidohydro_3"/>
</dbReference>
<dbReference type="Proteomes" id="UP001152130">
    <property type="component" value="Unassembled WGS sequence"/>
</dbReference>
<protein>
    <recommendedName>
        <fullName evidence="2">Amidohydrolase 3 domain-containing protein</fullName>
    </recommendedName>
</protein>
<dbReference type="Gene3D" id="2.30.40.10">
    <property type="entry name" value="Urease, subunit C, domain 1"/>
    <property type="match status" value="1"/>
</dbReference>
<dbReference type="PANTHER" id="PTHR22642">
    <property type="entry name" value="IMIDAZOLONEPROPIONASE"/>
    <property type="match status" value="1"/>
</dbReference>
<dbReference type="SUPFAM" id="SSF51556">
    <property type="entry name" value="Metallo-dependent hydrolases"/>
    <property type="match status" value="1"/>
</dbReference>
<dbReference type="PANTHER" id="PTHR22642:SF2">
    <property type="entry name" value="PROTEIN LONG AFTER FAR-RED 3"/>
    <property type="match status" value="1"/>
</dbReference>
<keyword evidence="4" id="KW-1185">Reference proteome</keyword>
<sequence length="284" mass="31835">MTPGEAEKTVGKKNMPPGGATPLKIKTIKLWMDGSTQGFTGALEEQYKNELLPEYFWGAPWDGREMTTWAKRGYQLMVHVNGDCASEVVLDAFERLKIELPGSKVRHRLEHFTVTQSKQIERASKLDLYASHTIGHVKYWGNTFDKYILGSERACRIDPLHDDVKHGLVYSLHSDSPVSQADGLSYVRTAATRLMYEKTPDENPERVLGGDQIVTVEQALAGITVNPARQILLDNEIGTLEDGKDANFVVLSQNITSSSLDAKDISSDWVLETWFKGRLRSPRQ</sequence>
<feature type="region of interest" description="Disordered" evidence="1">
    <location>
        <begin position="1"/>
        <end position="21"/>
    </location>
</feature>
<evidence type="ECO:0000313" key="3">
    <source>
        <dbReference type="EMBL" id="KAJ4019558.1"/>
    </source>
</evidence>
<dbReference type="InterPro" id="IPR011059">
    <property type="entry name" value="Metal-dep_hydrolase_composite"/>
</dbReference>
<evidence type="ECO:0000256" key="1">
    <source>
        <dbReference type="SAM" id="MobiDB-lite"/>
    </source>
</evidence>
<dbReference type="AlphaFoldDB" id="A0A9W8UBS1"/>
<dbReference type="GO" id="GO:0016810">
    <property type="term" value="F:hydrolase activity, acting on carbon-nitrogen (but not peptide) bonds"/>
    <property type="evidence" value="ECO:0007669"/>
    <property type="project" value="InterPro"/>
</dbReference>
<proteinExistence type="predicted"/>
<reference evidence="3" key="1">
    <citation type="submission" date="2022-10" db="EMBL/GenBank/DDBJ databases">
        <title>Fusarium specimens isolated from Avocado Roots.</title>
        <authorList>
            <person name="Stajich J."/>
            <person name="Roper C."/>
            <person name="Heimlech-Rivalta G."/>
        </authorList>
    </citation>
    <scope>NUCLEOTIDE SEQUENCE</scope>
    <source>
        <strain evidence="3">CF00143</strain>
    </source>
</reference>
<feature type="domain" description="Amidohydrolase 3" evidence="2">
    <location>
        <begin position="14"/>
        <end position="278"/>
    </location>
</feature>
<dbReference type="InterPro" id="IPR032466">
    <property type="entry name" value="Metal_Hydrolase"/>
</dbReference>